<comment type="subcellular location">
    <subcellularLocation>
        <location evidence="2">Endosome membrane</location>
        <topology evidence="2">Peripheral membrane protein</topology>
    </subcellularLocation>
    <subcellularLocation>
        <location evidence="1">Golgi apparatus</location>
        <location evidence="1">trans-Golgi network membrane</location>
        <topology evidence="1">Peripheral membrane protein</topology>
    </subcellularLocation>
</comment>
<dbReference type="Pfam" id="PF16854">
    <property type="entry name" value="VPS53_C"/>
    <property type="match status" value="1"/>
</dbReference>
<keyword evidence="4" id="KW-0967">Endosome</keyword>
<keyword evidence="7" id="KW-0175">Coiled coil</keyword>
<name>A0A2P6VA89_9CHLO</name>
<dbReference type="EMBL" id="LHPF02000016">
    <property type="protein sequence ID" value="PSC71006.1"/>
    <property type="molecule type" value="Genomic_DNA"/>
</dbReference>
<dbReference type="AlphaFoldDB" id="A0A2P6VA89"/>
<evidence type="ECO:0000256" key="5">
    <source>
        <dbReference type="ARBA" id="ARBA00023034"/>
    </source>
</evidence>
<dbReference type="InterPro" id="IPR007234">
    <property type="entry name" value="Vps53_N"/>
</dbReference>
<keyword evidence="12" id="KW-1185">Reference proteome</keyword>
<evidence type="ECO:0000256" key="4">
    <source>
        <dbReference type="ARBA" id="ARBA00022753"/>
    </source>
</evidence>
<feature type="compositionally biased region" description="Basic and acidic residues" evidence="8">
    <location>
        <begin position="379"/>
        <end position="405"/>
    </location>
</feature>
<dbReference type="GO" id="GO:0000938">
    <property type="term" value="C:GARP complex"/>
    <property type="evidence" value="ECO:0007669"/>
    <property type="project" value="InterPro"/>
</dbReference>
<dbReference type="Pfam" id="PF04100">
    <property type="entry name" value="Vps53_N"/>
    <property type="match status" value="1"/>
</dbReference>
<dbReference type="GO" id="GO:0005829">
    <property type="term" value="C:cytosol"/>
    <property type="evidence" value="ECO:0007669"/>
    <property type="project" value="GOC"/>
</dbReference>
<keyword evidence="6" id="KW-0472">Membrane</keyword>
<evidence type="ECO:0000259" key="9">
    <source>
        <dbReference type="Pfam" id="PF04100"/>
    </source>
</evidence>
<dbReference type="InterPro" id="IPR031745">
    <property type="entry name" value="Vps53_C"/>
</dbReference>
<dbReference type="STRING" id="554055.A0A2P6VA89"/>
<comment type="caution">
    <text evidence="11">The sequence shown here is derived from an EMBL/GenBank/DDBJ whole genome shotgun (WGS) entry which is preliminary data.</text>
</comment>
<accession>A0A2P6VA89</accession>
<dbReference type="PANTHER" id="PTHR12820">
    <property type="entry name" value="VACUOLAR SORTING PROTEIN 53"/>
    <property type="match status" value="1"/>
</dbReference>
<evidence type="ECO:0000256" key="2">
    <source>
        <dbReference type="ARBA" id="ARBA00004481"/>
    </source>
</evidence>
<dbReference type="OrthoDB" id="10261632at2759"/>
<dbReference type="GO" id="GO:0042147">
    <property type="term" value="P:retrograde transport, endosome to Golgi"/>
    <property type="evidence" value="ECO:0007669"/>
    <property type="project" value="InterPro"/>
</dbReference>
<proteinExistence type="inferred from homology"/>
<dbReference type="PANTHER" id="PTHR12820:SF0">
    <property type="entry name" value="VACUOLAR PROTEIN SORTING-ASSOCIATED PROTEIN 53 HOMOLOG"/>
    <property type="match status" value="1"/>
</dbReference>
<evidence type="ECO:0000313" key="12">
    <source>
        <dbReference type="Proteomes" id="UP000239649"/>
    </source>
</evidence>
<comment type="similarity">
    <text evidence="3">Belongs to the VPS53 family.</text>
</comment>
<evidence type="ECO:0000256" key="7">
    <source>
        <dbReference type="SAM" id="Coils"/>
    </source>
</evidence>
<dbReference type="Proteomes" id="UP000239649">
    <property type="component" value="Unassembled WGS sequence"/>
</dbReference>
<dbReference type="InterPro" id="IPR039766">
    <property type="entry name" value="Vps53"/>
</dbReference>
<gene>
    <name evidence="11" type="ORF">C2E20_5492</name>
</gene>
<sequence length="895" mass="97235">MALLAPPGAAPHAGGQQVEEDPFAAEFNVTRYVNSMFPSEASLVELDPLVGQLRQKVARVDAEILAAVRAQSSSGGRARGELASAKSAIEELFGRIRDIQRKAEQSEAMVQEICRDIKKLDYAKKHLTATITALRRLSMLVNAVDQLQLAVERHEYAEAAHLLEAVQQLSSHFQSYVHIPKVAELKGRLMTLEKSLQINTLREFELLGEESPSPLLLERLRSCCLVMEALGYQARDELINEVCKREMGVYTQIFATIGDTAKLERTVNRYKWLLRRLEARKEIWAIFPASWHVPQLLCIMFCNITKTMLAEILDIKSAELPSHVDSLLKSVEATNIFETEMARRFEGVEREPAPSDNAEGGSEGEPPADDSAPASRVRQRYEKAAREKQRTAEHESPARRKEQEHATSAAVAKTNFRGAISSVFVPYLSVYLDQVERDLLSALDRLMREETWQPLSADLPVLKSSNELVEALKAEMRDCVGRVTRGAALLDLAGVFQRVYRAYAARLVARLPKPASGNLGASAVLGATDWHVRMSEEDMGVVCLVVSTAEHCQEMVRQLARALAAKLVPQELASRVDMSEEEEEFQTVITHCLSSLLLGIETRLEGALGSLARINWGSMEMAGDQSEYVGVVRGVLLDAAARLGPSMPPNYFRFFCDKLLRSFAPRHLDAVFRCRKISDVGCQQLRLDTEVIKGLLCDLARAGGALDSASVAAFAAEVHAQLGRAEAVLKVAGAPPEGLVDTFFELLSNGGPSDFQRIVDLKVLKRVEYQMLLEQFNRLMGRPVLSGGDGGAASSGVSASAGGGGGGGSLALPRAPAAQGFSMPAMPRLQSGGSGAAAKASAAAQDVAARLGKFTPNLNATKASAAAAGESMSAAMRAMKSKSLRFMSRDGAPPQ</sequence>
<dbReference type="GO" id="GO:0010008">
    <property type="term" value="C:endosome membrane"/>
    <property type="evidence" value="ECO:0007669"/>
    <property type="project" value="UniProtKB-SubCell"/>
</dbReference>
<evidence type="ECO:0000256" key="1">
    <source>
        <dbReference type="ARBA" id="ARBA00004150"/>
    </source>
</evidence>
<evidence type="ECO:0000256" key="3">
    <source>
        <dbReference type="ARBA" id="ARBA00008628"/>
    </source>
</evidence>
<reference evidence="11 12" key="1">
    <citation type="journal article" date="2018" name="Plant J.">
        <title>Genome sequences of Chlorella sorokiniana UTEX 1602 and Micractinium conductrix SAG 241.80: implications to maltose excretion by a green alga.</title>
        <authorList>
            <person name="Arriola M.B."/>
            <person name="Velmurugan N."/>
            <person name="Zhang Y."/>
            <person name="Plunkett M.H."/>
            <person name="Hondzo H."/>
            <person name="Barney B.M."/>
        </authorList>
    </citation>
    <scope>NUCLEOTIDE SEQUENCE [LARGE SCALE GENOMIC DNA]</scope>
    <source>
        <strain evidence="11 12">SAG 241.80</strain>
    </source>
</reference>
<feature type="region of interest" description="Disordered" evidence="8">
    <location>
        <begin position="345"/>
        <end position="409"/>
    </location>
</feature>
<protein>
    <submittedName>
        <fullName evidence="11">Vacuolar sorting-associated 53 A</fullName>
    </submittedName>
</protein>
<feature type="domain" description="Vps53 N-terminal" evidence="9">
    <location>
        <begin position="26"/>
        <end position="450"/>
    </location>
</feature>
<feature type="domain" description="Vps53 C-terminal" evidence="10">
    <location>
        <begin position="684"/>
        <end position="762"/>
    </location>
</feature>
<feature type="coiled-coil region" evidence="7">
    <location>
        <begin position="82"/>
        <end position="116"/>
    </location>
</feature>
<evidence type="ECO:0000259" key="10">
    <source>
        <dbReference type="Pfam" id="PF16854"/>
    </source>
</evidence>
<evidence type="ECO:0000256" key="8">
    <source>
        <dbReference type="SAM" id="MobiDB-lite"/>
    </source>
</evidence>
<evidence type="ECO:0000256" key="6">
    <source>
        <dbReference type="ARBA" id="ARBA00023136"/>
    </source>
</evidence>
<evidence type="ECO:0000313" key="11">
    <source>
        <dbReference type="EMBL" id="PSC71006.1"/>
    </source>
</evidence>
<organism evidence="11 12">
    <name type="scientific">Micractinium conductrix</name>
    <dbReference type="NCBI Taxonomy" id="554055"/>
    <lineage>
        <taxon>Eukaryota</taxon>
        <taxon>Viridiplantae</taxon>
        <taxon>Chlorophyta</taxon>
        <taxon>core chlorophytes</taxon>
        <taxon>Trebouxiophyceae</taxon>
        <taxon>Chlorellales</taxon>
        <taxon>Chlorellaceae</taxon>
        <taxon>Chlorella clade</taxon>
        <taxon>Micractinium</taxon>
    </lineage>
</organism>
<keyword evidence="5" id="KW-0333">Golgi apparatus</keyword>